<feature type="compositionally biased region" description="Basic and acidic residues" evidence="2">
    <location>
        <begin position="450"/>
        <end position="460"/>
    </location>
</feature>
<dbReference type="Proteomes" id="UP001596250">
    <property type="component" value="Unassembled WGS sequence"/>
</dbReference>
<keyword evidence="6" id="KW-1185">Reference proteome</keyword>
<dbReference type="NCBIfam" id="NF038117">
    <property type="entry name" value="choice_anch_I"/>
    <property type="match status" value="1"/>
</dbReference>
<evidence type="ECO:0000256" key="1">
    <source>
        <dbReference type="ARBA" id="ARBA00022729"/>
    </source>
</evidence>
<feature type="chain" id="PRO_5046557404" evidence="3">
    <location>
        <begin position="27"/>
        <end position="1109"/>
    </location>
</feature>
<dbReference type="PROSITE" id="PS51782">
    <property type="entry name" value="LYSM"/>
    <property type="match status" value="1"/>
</dbReference>
<dbReference type="InterPro" id="IPR018392">
    <property type="entry name" value="LysM"/>
</dbReference>
<dbReference type="PRINTS" id="PR01607">
    <property type="entry name" value="APYRASEFAMLY"/>
</dbReference>
<dbReference type="InterPro" id="IPR029052">
    <property type="entry name" value="Metallo-depent_PP-like"/>
</dbReference>
<dbReference type="Pfam" id="PF02872">
    <property type="entry name" value="5_nucleotid_C"/>
    <property type="match status" value="1"/>
</dbReference>
<feature type="domain" description="LysM" evidence="4">
    <location>
        <begin position="1062"/>
        <end position="1106"/>
    </location>
</feature>
<dbReference type="PANTHER" id="PTHR11575">
    <property type="entry name" value="5'-NUCLEOTIDASE-RELATED"/>
    <property type="match status" value="1"/>
</dbReference>
<organism evidence="5 6">
    <name type="scientific">Marinicrinis lubricantis</name>
    <dbReference type="NCBI Taxonomy" id="2086470"/>
    <lineage>
        <taxon>Bacteria</taxon>
        <taxon>Bacillati</taxon>
        <taxon>Bacillota</taxon>
        <taxon>Bacilli</taxon>
        <taxon>Bacillales</taxon>
        <taxon>Paenibacillaceae</taxon>
    </lineage>
</organism>
<dbReference type="RefSeq" id="WP_379894479.1">
    <property type="nucleotide sequence ID" value="NZ_CBCSCT010000052.1"/>
</dbReference>
<feature type="signal peptide" evidence="3">
    <location>
        <begin position="1"/>
        <end position="26"/>
    </location>
</feature>
<dbReference type="Gene3D" id="2.130.10.10">
    <property type="entry name" value="YVTN repeat-like/Quinoprotein amine dehydrogenase"/>
    <property type="match status" value="1"/>
</dbReference>
<comment type="caution">
    <text evidence="5">The sequence shown here is derived from an EMBL/GenBank/DDBJ whole genome shotgun (WGS) entry which is preliminary data.</text>
</comment>
<proteinExistence type="predicted"/>
<feature type="region of interest" description="Disordered" evidence="2">
    <location>
        <begin position="441"/>
        <end position="465"/>
    </location>
</feature>
<dbReference type="InterPro" id="IPR015943">
    <property type="entry name" value="WD40/YVTN_repeat-like_dom_sf"/>
</dbReference>
<dbReference type="SUPFAM" id="SSF56300">
    <property type="entry name" value="Metallo-dependent phosphatases"/>
    <property type="match status" value="1"/>
</dbReference>
<dbReference type="CDD" id="cd00118">
    <property type="entry name" value="LysM"/>
    <property type="match status" value="1"/>
</dbReference>
<dbReference type="SUPFAM" id="SSF55816">
    <property type="entry name" value="5'-nucleotidase (syn. UDP-sugar hydrolase), C-terminal domain"/>
    <property type="match status" value="1"/>
</dbReference>
<dbReference type="InterPro" id="IPR011048">
    <property type="entry name" value="Haem_d1_sf"/>
</dbReference>
<gene>
    <name evidence="5" type="ORF">ACFPXP_12080</name>
</gene>
<dbReference type="SMART" id="SM00257">
    <property type="entry name" value="LysM"/>
    <property type="match status" value="1"/>
</dbReference>
<dbReference type="Gene3D" id="3.90.780.10">
    <property type="entry name" value="5'-Nucleotidase, C-terminal domain"/>
    <property type="match status" value="1"/>
</dbReference>
<dbReference type="InterPro" id="IPR036779">
    <property type="entry name" value="LysM_dom_sf"/>
</dbReference>
<dbReference type="InterPro" id="IPR008334">
    <property type="entry name" value="5'-Nucleotdase_C"/>
</dbReference>
<dbReference type="Pfam" id="PF00149">
    <property type="entry name" value="Metallophos"/>
    <property type="match status" value="1"/>
</dbReference>
<evidence type="ECO:0000313" key="5">
    <source>
        <dbReference type="EMBL" id="MFC5987143.1"/>
    </source>
</evidence>
<dbReference type="EMBL" id="JBHSQV010000153">
    <property type="protein sequence ID" value="MFC5987143.1"/>
    <property type="molecule type" value="Genomic_DNA"/>
</dbReference>
<evidence type="ECO:0000313" key="6">
    <source>
        <dbReference type="Proteomes" id="UP001596250"/>
    </source>
</evidence>
<dbReference type="InterPro" id="IPR006179">
    <property type="entry name" value="5_nucleotidase/apyrase"/>
</dbReference>
<dbReference type="Pfam" id="PF01476">
    <property type="entry name" value="LysM"/>
    <property type="match status" value="1"/>
</dbReference>
<dbReference type="Gene3D" id="3.10.350.10">
    <property type="entry name" value="LysM domain"/>
    <property type="match status" value="1"/>
</dbReference>
<dbReference type="Pfam" id="PF22494">
    <property type="entry name" value="choice_anch_I"/>
    <property type="match status" value="1"/>
</dbReference>
<dbReference type="SUPFAM" id="SSF51004">
    <property type="entry name" value="C-terminal (heme d1) domain of cytochrome cd1-nitrite reductase"/>
    <property type="match status" value="1"/>
</dbReference>
<reference evidence="6" key="1">
    <citation type="journal article" date="2019" name="Int. J. Syst. Evol. Microbiol.">
        <title>The Global Catalogue of Microorganisms (GCM) 10K type strain sequencing project: providing services to taxonomists for standard genome sequencing and annotation.</title>
        <authorList>
            <consortium name="The Broad Institute Genomics Platform"/>
            <consortium name="The Broad Institute Genome Sequencing Center for Infectious Disease"/>
            <person name="Wu L."/>
            <person name="Ma J."/>
        </authorList>
    </citation>
    <scope>NUCLEOTIDE SEQUENCE [LARGE SCALE GENOMIC DNA]</scope>
    <source>
        <strain evidence="6">CCM 8749</strain>
    </source>
</reference>
<dbReference type="Gene3D" id="3.60.21.10">
    <property type="match status" value="1"/>
</dbReference>
<dbReference type="SUPFAM" id="SSF54106">
    <property type="entry name" value="LysM domain"/>
    <property type="match status" value="1"/>
</dbReference>
<keyword evidence="1 3" id="KW-0732">Signal</keyword>
<protein>
    <submittedName>
        <fullName evidence="5">Choice-of-anchor I family protein</fullName>
    </submittedName>
</protein>
<sequence>MKTLKLSVLSLGMAALLATMAPPAKAAEEVSILDYGTGDELSVELIGRYESGAEFAEGGTEIVVYDAKHQRMFSVNGAEKALDIMDLSTLQSEGGVQSISLMKRIALNELHSSLSSIDDITSVAKHPTEDYIAIAVTADPKQDPGYVVFLDVDGKYLGHVQAGPLPDMVTFTPDGTKVLVANEGEPTDDYKHNPEGSVTIIDVSAGVQHAAANTASFQNVPMTGEVRKSNPEHTYEQNFEPEYIVVSSDSQTAYVAFQESNAIAVMDMGTGQFKQVYGLGYKDWSAGNNVLDVTDKDGKAELKHWPVLGMYMPDGMSIIEVGGKDYIITPNEGDSADYEGYSEEERVADMAEQYALNADLYEGYTQSELDELVNGGLFNEDQLGRLKTTTSAPKNEEGKYEAIYSYGGRSFSIWDAEDMSLVYDSGGDFETITSEAMPEFFNSDNEENNFDGRSDDKGPEPETAASGIVGGVPYAFIGLERTGGIMVYDVTNPAAPQFVKYFSSRDLSSEEVGGDIGPEGLTFVPAVDSPTGKALLLAAHEVSGTIAVYEITPKQTAIQLIHVNDVHSRILEDSNAGMGYAKLAAVVNEYSGNNPNTLLLDAGDSFHGQTFSTLVRGESIVQIMNEMGFDALTAGNHDFNYGIDRLLELAELSEFPVLGGNVDKAGQDVLPASFITEIDGIRIGIFGLSTPETAYKTHPNNVEGITFVNPIEEAKKQVELLKNQVDVIVALNHLGMDEASTYTSDKVAEQVDGIDVIIDGHSHQIITQTINDTLIVQTGEYLKNVGVVTLTFEEGQLTGKTSKLISKEEMAEADPDPEVAELISSIQASQDEVLSEVVGATDALLDGERTTVRVKESNLGNLITDAMLMATGADVALTNGGGIRASIDQGDITKGDIITVLPFGNYIVTLEVTGADIVAALQHGAGDYPEPKGAFPQVGGITYAIDPSQPKGSKVHSVKVNGEPIDLNRIYVLATNDFIAAGGDEYTMFADDEITGHYPALDEAVISYIQSQNALAAAVEGRIIEQSASGDKAAPAPVEVPAEVPVEVPNQLPSDNGDRLDGKYIVKQGDTLYSIGRKYGVSWKEIAEYNRLSNPNLIFPNQTILIPAE</sequence>
<name>A0ABW1IQ11_9BACL</name>
<dbReference type="InterPro" id="IPR036907">
    <property type="entry name" value="5'-Nucleotdase_C_sf"/>
</dbReference>
<evidence type="ECO:0000256" key="3">
    <source>
        <dbReference type="SAM" id="SignalP"/>
    </source>
</evidence>
<accession>A0ABW1IQ11</accession>
<dbReference type="PANTHER" id="PTHR11575:SF24">
    <property type="entry name" value="5'-NUCLEOTIDASE"/>
    <property type="match status" value="1"/>
</dbReference>
<dbReference type="InterPro" id="IPR004843">
    <property type="entry name" value="Calcineurin-like_PHP"/>
</dbReference>
<evidence type="ECO:0000259" key="4">
    <source>
        <dbReference type="PROSITE" id="PS51782"/>
    </source>
</evidence>
<dbReference type="InterPro" id="IPR055188">
    <property type="entry name" value="Choice_anch_I"/>
</dbReference>
<evidence type="ECO:0000256" key="2">
    <source>
        <dbReference type="SAM" id="MobiDB-lite"/>
    </source>
</evidence>